<dbReference type="GO" id="GO:0003676">
    <property type="term" value="F:nucleic acid binding"/>
    <property type="evidence" value="ECO:0007669"/>
    <property type="project" value="InterPro"/>
</dbReference>
<dbReference type="EMBL" id="JAHRHJ020003641">
    <property type="protein sequence ID" value="KAH9291397.1"/>
    <property type="molecule type" value="Genomic_DNA"/>
</dbReference>
<protein>
    <recommendedName>
        <fullName evidence="1">RNase H type-1 domain-containing protein</fullName>
    </recommendedName>
</protein>
<reference evidence="2 3" key="1">
    <citation type="journal article" date="2021" name="Nat. Plants">
        <title>The Taxus genome provides insights into paclitaxel biosynthesis.</title>
        <authorList>
            <person name="Xiong X."/>
            <person name="Gou J."/>
            <person name="Liao Q."/>
            <person name="Li Y."/>
            <person name="Zhou Q."/>
            <person name="Bi G."/>
            <person name="Li C."/>
            <person name="Du R."/>
            <person name="Wang X."/>
            <person name="Sun T."/>
            <person name="Guo L."/>
            <person name="Liang H."/>
            <person name="Lu P."/>
            <person name="Wu Y."/>
            <person name="Zhang Z."/>
            <person name="Ro D.K."/>
            <person name="Shang Y."/>
            <person name="Huang S."/>
            <person name="Yan J."/>
        </authorList>
    </citation>
    <scope>NUCLEOTIDE SEQUENCE [LARGE SCALE GENOMIC DNA]</scope>
    <source>
        <strain evidence="2">Ta-2019</strain>
    </source>
</reference>
<dbReference type="SUPFAM" id="SSF53098">
    <property type="entry name" value="Ribonuclease H-like"/>
    <property type="match status" value="1"/>
</dbReference>
<dbReference type="PROSITE" id="PS50879">
    <property type="entry name" value="RNASE_H_1"/>
    <property type="match status" value="1"/>
</dbReference>
<sequence length="281" mass="31933">IWQWLLSRLGVYWIFPDSIQDTLSQWSSPFTHPILNLAWKLLLPHGLWGIWKERNRRIFKEKSLDPCQVATQIALALQENINLTMWTKYQQKIQICNSQEWQKLLSIQCKSTHTARNLVCWLPPPRGWKKLNTDGASKGNPGKSGGGAILRCSLGYIVAASAHNFNFGSNHRAEALAILKGLEMAIKLGDDPLQVESDSLNIIKLLQSNDPGHWSIRNIIADIRIMQRSFLQVQFQHVLREGNKAADLLANIGVLIENQQSWTDNFPNDLCQIAQNDIPHC</sequence>
<organism evidence="2 3">
    <name type="scientific">Taxus chinensis</name>
    <name type="common">Chinese yew</name>
    <name type="synonym">Taxus wallichiana var. chinensis</name>
    <dbReference type="NCBI Taxonomy" id="29808"/>
    <lineage>
        <taxon>Eukaryota</taxon>
        <taxon>Viridiplantae</taxon>
        <taxon>Streptophyta</taxon>
        <taxon>Embryophyta</taxon>
        <taxon>Tracheophyta</taxon>
        <taxon>Spermatophyta</taxon>
        <taxon>Pinopsida</taxon>
        <taxon>Pinidae</taxon>
        <taxon>Conifers II</taxon>
        <taxon>Cupressales</taxon>
        <taxon>Taxaceae</taxon>
        <taxon>Taxus</taxon>
    </lineage>
</organism>
<keyword evidence="3" id="KW-1185">Reference proteome</keyword>
<dbReference type="CDD" id="cd06222">
    <property type="entry name" value="RNase_H_like"/>
    <property type="match status" value="1"/>
</dbReference>
<comment type="caution">
    <text evidence="2">The sequence shown here is derived from an EMBL/GenBank/DDBJ whole genome shotgun (WGS) entry which is preliminary data.</text>
</comment>
<evidence type="ECO:0000313" key="3">
    <source>
        <dbReference type="Proteomes" id="UP000824469"/>
    </source>
</evidence>
<dbReference type="GO" id="GO:0004523">
    <property type="term" value="F:RNA-DNA hybrid ribonuclease activity"/>
    <property type="evidence" value="ECO:0007669"/>
    <property type="project" value="InterPro"/>
</dbReference>
<dbReference type="Proteomes" id="UP000824469">
    <property type="component" value="Unassembled WGS sequence"/>
</dbReference>
<feature type="domain" description="RNase H type-1" evidence="1">
    <location>
        <begin position="125"/>
        <end position="255"/>
    </location>
</feature>
<dbReference type="InterPro" id="IPR053151">
    <property type="entry name" value="RNase_H-like"/>
</dbReference>
<evidence type="ECO:0000259" key="1">
    <source>
        <dbReference type="PROSITE" id="PS50879"/>
    </source>
</evidence>
<dbReference type="InterPro" id="IPR012337">
    <property type="entry name" value="RNaseH-like_sf"/>
</dbReference>
<dbReference type="PANTHER" id="PTHR47723:SF19">
    <property type="entry name" value="POLYNUCLEOTIDYL TRANSFERASE, RIBONUCLEASE H-LIKE SUPERFAMILY PROTEIN"/>
    <property type="match status" value="1"/>
</dbReference>
<dbReference type="InterPro" id="IPR036397">
    <property type="entry name" value="RNaseH_sf"/>
</dbReference>
<dbReference type="AlphaFoldDB" id="A0AA38C733"/>
<dbReference type="OMA" id="IADIRIM"/>
<gene>
    <name evidence="2" type="ORF">KI387_043408</name>
</gene>
<accession>A0AA38C733</accession>
<dbReference type="InterPro" id="IPR002156">
    <property type="entry name" value="RNaseH_domain"/>
</dbReference>
<feature type="non-terminal residue" evidence="2">
    <location>
        <position position="1"/>
    </location>
</feature>
<dbReference type="InterPro" id="IPR044730">
    <property type="entry name" value="RNase_H-like_dom_plant"/>
</dbReference>
<dbReference type="PANTHER" id="PTHR47723">
    <property type="entry name" value="OS05G0353850 PROTEIN"/>
    <property type="match status" value="1"/>
</dbReference>
<dbReference type="Gene3D" id="3.30.420.10">
    <property type="entry name" value="Ribonuclease H-like superfamily/Ribonuclease H"/>
    <property type="match status" value="1"/>
</dbReference>
<evidence type="ECO:0000313" key="2">
    <source>
        <dbReference type="EMBL" id="KAH9291397.1"/>
    </source>
</evidence>
<dbReference type="Pfam" id="PF13456">
    <property type="entry name" value="RVT_3"/>
    <property type="match status" value="1"/>
</dbReference>
<name>A0AA38C733_TAXCH</name>
<proteinExistence type="predicted"/>